<gene>
    <name evidence="2" type="ORF">MNBD_CHLOROFLEXI01-967</name>
</gene>
<evidence type="ECO:0000256" key="1">
    <source>
        <dbReference type="ARBA" id="ARBA00009981"/>
    </source>
</evidence>
<evidence type="ECO:0008006" key="3">
    <source>
        <dbReference type="Google" id="ProtNLM"/>
    </source>
</evidence>
<dbReference type="Pfam" id="PF02604">
    <property type="entry name" value="PhdYeFM_antitox"/>
    <property type="match status" value="1"/>
</dbReference>
<protein>
    <recommendedName>
        <fullName evidence="3">Antitoxin</fullName>
    </recommendedName>
</protein>
<proteinExistence type="inferred from homology"/>
<name>A0A3B0VG42_9ZZZZ</name>
<dbReference type="InterPro" id="IPR006442">
    <property type="entry name" value="Antitoxin_Phd/YefM"/>
</dbReference>
<dbReference type="InterPro" id="IPR036165">
    <property type="entry name" value="YefM-like_sf"/>
</dbReference>
<reference evidence="2" key="1">
    <citation type="submission" date="2018-06" db="EMBL/GenBank/DDBJ databases">
        <authorList>
            <person name="Zhirakovskaya E."/>
        </authorList>
    </citation>
    <scope>NUCLEOTIDE SEQUENCE</scope>
</reference>
<dbReference type="EMBL" id="UOEU01000133">
    <property type="protein sequence ID" value="VAW31006.1"/>
    <property type="molecule type" value="Genomic_DNA"/>
</dbReference>
<dbReference type="AlphaFoldDB" id="A0A3B0VG42"/>
<dbReference type="NCBIfam" id="TIGR01552">
    <property type="entry name" value="phd_fam"/>
    <property type="match status" value="1"/>
</dbReference>
<organism evidence="2">
    <name type="scientific">hydrothermal vent metagenome</name>
    <dbReference type="NCBI Taxonomy" id="652676"/>
    <lineage>
        <taxon>unclassified sequences</taxon>
        <taxon>metagenomes</taxon>
        <taxon>ecological metagenomes</taxon>
    </lineage>
</organism>
<sequence length="78" mass="8764">MKTVTPTELRANIYKLLEEVLNSGIPLEINKGSRRLRIVPVEPVDKLQNLAARPDAILGNSDDLVMISWEKEVNLDLP</sequence>
<accession>A0A3B0VG42</accession>
<evidence type="ECO:0000313" key="2">
    <source>
        <dbReference type="EMBL" id="VAW31006.1"/>
    </source>
</evidence>
<comment type="similarity">
    <text evidence="1">Belongs to the phD/YefM antitoxin family.</text>
</comment>
<dbReference type="SUPFAM" id="SSF143120">
    <property type="entry name" value="YefM-like"/>
    <property type="match status" value="1"/>
</dbReference>
<dbReference type="Gene3D" id="3.40.1620.10">
    <property type="entry name" value="YefM-like domain"/>
    <property type="match status" value="1"/>
</dbReference>